<dbReference type="InterPro" id="IPR004358">
    <property type="entry name" value="Sig_transdc_His_kin-like_C"/>
</dbReference>
<comment type="caution">
    <text evidence="6">The sequence shown here is derived from an EMBL/GenBank/DDBJ whole genome shotgun (WGS) entry which is preliminary data.</text>
</comment>
<dbReference type="SUPFAM" id="SSF47384">
    <property type="entry name" value="Homodimeric domain of signal transducing histidine kinase"/>
    <property type="match status" value="1"/>
</dbReference>
<dbReference type="InterPro" id="IPR036097">
    <property type="entry name" value="HisK_dim/P_sf"/>
</dbReference>
<dbReference type="SUPFAM" id="SSF52172">
    <property type="entry name" value="CheY-like"/>
    <property type="match status" value="1"/>
</dbReference>
<keyword evidence="3" id="KW-0812">Transmembrane</keyword>
<dbReference type="InterPro" id="IPR001789">
    <property type="entry name" value="Sig_transdc_resp-reg_receiver"/>
</dbReference>
<evidence type="ECO:0000256" key="2">
    <source>
        <dbReference type="PROSITE-ProRule" id="PRU00169"/>
    </source>
</evidence>
<dbReference type="Pfam" id="PF00512">
    <property type="entry name" value="HisKA"/>
    <property type="match status" value="1"/>
</dbReference>
<dbReference type="PROSITE" id="PS51450">
    <property type="entry name" value="LRR"/>
    <property type="match status" value="1"/>
</dbReference>
<keyword evidence="3" id="KW-1133">Transmembrane helix</keyword>
<dbReference type="PRINTS" id="PR00344">
    <property type="entry name" value="BCTRLSENSOR"/>
</dbReference>
<protein>
    <recommendedName>
        <fullName evidence="8">Histidine kinase</fullName>
    </recommendedName>
</protein>
<dbReference type="SMART" id="SM00448">
    <property type="entry name" value="REC"/>
    <property type="match status" value="1"/>
</dbReference>
<feature type="modified residue" description="4-aspartylphosphate" evidence="2">
    <location>
        <position position="627"/>
    </location>
</feature>
<evidence type="ECO:0000256" key="3">
    <source>
        <dbReference type="SAM" id="Phobius"/>
    </source>
</evidence>
<accession>A0A1R2CNA6</accession>
<reference evidence="6 7" key="1">
    <citation type="submission" date="2016-11" db="EMBL/GenBank/DDBJ databases">
        <title>The macronuclear genome of Stentor coeruleus: a giant cell with tiny introns.</title>
        <authorList>
            <person name="Slabodnick M."/>
            <person name="Ruby J.G."/>
            <person name="Reiff S.B."/>
            <person name="Swart E.C."/>
            <person name="Gosai S."/>
            <person name="Prabakaran S."/>
            <person name="Witkowska E."/>
            <person name="Larue G.E."/>
            <person name="Fisher S."/>
            <person name="Freeman R.M."/>
            <person name="Gunawardena J."/>
            <person name="Chu W."/>
            <person name="Stover N.A."/>
            <person name="Gregory B.D."/>
            <person name="Nowacki M."/>
            <person name="Derisi J."/>
            <person name="Roy S.W."/>
            <person name="Marshall W.F."/>
            <person name="Sood P."/>
        </authorList>
    </citation>
    <scope>NUCLEOTIDE SEQUENCE [LARGE SCALE GENOMIC DNA]</scope>
    <source>
        <strain evidence="6">WM001</strain>
    </source>
</reference>
<dbReference type="GO" id="GO:0000155">
    <property type="term" value="F:phosphorelay sensor kinase activity"/>
    <property type="evidence" value="ECO:0007669"/>
    <property type="project" value="InterPro"/>
</dbReference>
<dbReference type="CDD" id="cd17546">
    <property type="entry name" value="REC_hyHK_CKI1_RcsC-like"/>
    <property type="match status" value="1"/>
</dbReference>
<dbReference type="InterPro" id="IPR003661">
    <property type="entry name" value="HisK_dim/P_dom"/>
</dbReference>
<dbReference type="InterPro" id="IPR003594">
    <property type="entry name" value="HATPase_dom"/>
</dbReference>
<dbReference type="PANTHER" id="PTHR43719">
    <property type="entry name" value="TWO-COMPONENT HISTIDINE KINASE"/>
    <property type="match status" value="1"/>
</dbReference>
<evidence type="ECO:0000313" key="6">
    <source>
        <dbReference type="EMBL" id="OMJ90498.1"/>
    </source>
</evidence>
<keyword evidence="7" id="KW-1185">Reference proteome</keyword>
<dbReference type="Proteomes" id="UP000187209">
    <property type="component" value="Unassembled WGS sequence"/>
</dbReference>
<evidence type="ECO:0000256" key="1">
    <source>
        <dbReference type="ARBA" id="ARBA00022553"/>
    </source>
</evidence>
<feature type="transmembrane region" description="Helical" evidence="3">
    <location>
        <begin position="157"/>
        <end position="179"/>
    </location>
</feature>
<dbReference type="Gene3D" id="1.10.287.130">
    <property type="match status" value="1"/>
</dbReference>
<dbReference type="InterPro" id="IPR005467">
    <property type="entry name" value="His_kinase_dom"/>
</dbReference>
<evidence type="ECO:0000259" key="4">
    <source>
        <dbReference type="PROSITE" id="PS50109"/>
    </source>
</evidence>
<dbReference type="Gene3D" id="3.30.565.10">
    <property type="entry name" value="Histidine kinase-like ATPase, C-terminal domain"/>
    <property type="match status" value="1"/>
</dbReference>
<gene>
    <name evidence="6" type="ORF">SteCoe_7085</name>
</gene>
<dbReference type="SMART" id="SM00387">
    <property type="entry name" value="HATPase_c"/>
    <property type="match status" value="1"/>
</dbReference>
<dbReference type="PROSITE" id="PS50110">
    <property type="entry name" value="RESPONSE_REGULATORY"/>
    <property type="match status" value="1"/>
</dbReference>
<name>A0A1R2CNA6_9CILI</name>
<feature type="domain" description="Histidine kinase" evidence="4">
    <location>
        <begin position="330"/>
        <end position="547"/>
    </location>
</feature>
<sequence length="706" mass="80665">MFEELGEEELKELEKIKRESAALRLKLGFSTIGVLSLCHVMIDCFMYGFYENYKICIFNTITFIMSLFFLIKLKNCTDRFLIVAAIFITEIANVDLGILAVYFFPTCLGIISQISVLNFIFYHSFLHRSIVVMLLYAAKQSFVWIFYFLTFFDMGKCGIVICVMAAINLYLFYFFILYFDYLKDLSICNSQMKVKVIHKNILSIVEAISDYILVIDKSETIIFANTSAKNLIQNGSARSYFTKNHYYRNYLSNSPKSIFSEINDLFSYPLNTELNFGIFENNSKLYEWSGKLIEWDNKTSIILCGRDVTRLVKLEKEYNESQYKSALLRTVSHELRTPASAVISITQIIESSEKLSPENIERIEIIKNSCNYQLCLINDLLDYAQILSGTLKISKTFFSINQLVTDCAKIIKIQLYEKDIRLELITNSLPEVIFSDPYRIKQILLNLLSNARKFTIKGMITLEVIYDKDIITIKCKDTGIGISNEKFSSLFIPYGKFECSSQINPQGAGLGLAISNMLVKELGGEGIIVESELEKGSCFSFSIPTQLQQNLPLVEIPDEDAKIAVPFISIKTILHKNEVLIVDDMYFNIMALTHLLKSEGISCSYALNGEEAIEKIKSSKFSCILMDCEMPILNGWETTKKLRELYVSGNISSIPPIIACTSHTSEHIKDLCIEVGMDDLIVKPCQTEILIRKINHWMLMEKYIDS</sequence>
<feature type="transmembrane region" description="Helical" evidence="3">
    <location>
        <begin position="55"/>
        <end position="73"/>
    </location>
</feature>
<dbReference type="InterPro" id="IPR050956">
    <property type="entry name" value="2C_system_His_kinase"/>
</dbReference>
<dbReference type="Pfam" id="PF00072">
    <property type="entry name" value="Response_reg"/>
    <property type="match status" value="1"/>
</dbReference>
<proteinExistence type="predicted"/>
<feature type="transmembrane region" description="Helical" evidence="3">
    <location>
        <begin position="80"/>
        <end position="104"/>
    </location>
</feature>
<dbReference type="EMBL" id="MPUH01000101">
    <property type="protein sequence ID" value="OMJ90498.1"/>
    <property type="molecule type" value="Genomic_DNA"/>
</dbReference>
<dbReference type="OrthoDB" id="21225at2759"/>
<dbReference type="PROSITE" id="PS50109">
    <property type="entry name" value="HIS_KIN"/>
    <property type="match status" value="1"/>
</dbReference>
<organism evidence="6 7">
    <name type="scientific">Stentor coeruleus</name>
    <dbReference type="NCBI Taxonomy" id="5963"/>
    <lineage>
        <taxon>Eukaryota</taxon>
        <taxon>Sar</taxon>
        <taxon>Alveolata</taxon>
        <taxon>Ciliophora</taxon>
        <taxon>Postciliodesmatophora</taxon>
        <taxon>Heterotrichea</taxon>
        <taxon>Heterotrichida</taxon>
        <taxon>Stentoridae</taxon>
        <taxon>Stentor</taxon>
    </lineage>
</organism>
<evidence type="ECO:0000259" key="5">
    <source>
        <dbReference type="PROSITE" id="PS50110"/>
    </source>
</evidence>
<feature type="transmembrane region" description="Helical" evidence="3">
    <location>
        <begin position="110"/>
        <end position="136"/>
    </location>
</feature>
<keyword evidence="1 2" id="KW-0597">Phosphoprotein</keyword>
<dbReference type="PANTHER" id="PTHR43719:SF28">
    <property type="entry name" value="PEROXIDE STRESS-ACTIVATED HISTIDINE KINASE MAK1-RELATED"/>
    <property type="match status" value="1"/>
</dbReference>
<evidence type="ECO:0008006" key="8">
    <source>
        <dbReference type="Google" id="ProtNLM"/>
    </source>
</evidence>
<dbReference type="Pfam" id="PF02518">
    <property type="entry name" value="HATPase_c"/>
    <property type="match status" value="1"/>
</dbReference>
<keyword evidence="3" id="KW-0472">Membrane</keyword>
<feature type="transmembrane region" description="Helical" evidence="3">
    <location>
        <begin position="27"/>
        <end position="49"/>
    </location>
</feature>
<dbReference type="CDD" id="cd00082">
    <property type="entry name" value="HisKA"/>
    <property type="match status" value="1"/>
</dbReference>
<dbReference type="Gene3D" id="3.40.50.2300">
    <property type="match status" value="1"/>
</dbReference>
<dbReference type="InterPro" id="IPR011006">
    <property type="entry name" value="CheY-like_superfamily"/>
</dbReference>
<dbReference type="SUPFAM" id="SSF55874">
    <property type="entry name" value="ATPase domain of HSP90 chaperone/DNA topoisomerase II/histidine kinase"/>
    <property type="match status" value="1"/>
</dbReference>
<evidence type="ECO:0000313" key="7">
    <source>
        <dbReference type="Proteomes" id="UP000187209"/>
    </source>
</evidence>
<dbReference type="SMART" id="SM00388">
    <property type="entry name" value="HisKA"/>
    <property type="match status" value="1"/>
</dbReference>
<dbReference type="InterPro" id="IPR001611">
    <property type="entry name" value="Leu-rich_rpt"/>
</dbReference>
<feature type="domain" description="Response regulatory" evidence="5">
    <location>
        <begin position="578"/>
        <end position="698"/>
    </location>
</feature>
<dbReference type="AlphaFoldDB" id="A0A1R2CNA6"/>
<dbReference type="InterPro" id="IPR036890">
    <property type="entry name" value="HATPase_C_sf"/>
</dbReference>